<proteinExistence type="predicted"/>
<sequence>MNKEILSVQHDYASLHQKIDIICDAVTKFVKMYEGLSPQISQISRSETENFKGVMKLLKELKEISTKPVSSPLITTEFLSQKFVQFEAILNKQLTPLFCISSLLPVTTAPPVFTGVQRGERKSTEEEAKVVGKRWWEWRRVAVEVVVKVGEEDEGSFPISTLSVRNNQTGPYIELKKFADGEICLKPSGIVFAGKDKAGKVKRFLFQASEVETYSTSQYANLSVRMNHYKKNNEGDKKEMKKIISWYTEVRRVLLYSITLLTN</sequence>
<gene>
    <name evidence="1" type="ORF">LSALG_LOCUS25271</name>
</gene>
<accession>A0AA35Z4L4</accession>
<dbReference type="EMBL" id="OX465081">
    <property type="protein sequence ID" value="CAI9285816.1"/>
    <property type="molecule type" value="Genomic_DNA"/>
</dbReference>
<keyword evidence="2" id="KW-1185">Reference proteome</keyword>
<evidence type="ECO:0000313" key="2">
    <source>
        <dbReference type="Proteomes" id="UP001177003"/>
    </source>
</evidence>
<dbReference type="AlphaFoldDB" id="A0AA35Z4L4"/>
<reference evidence="1" key="1">
    <citation type="submission" date="2023-04" db="EMBL/GenBank/DDBJ databases">
        <authorList>
            <person name="Vijverberg K."/>
            <person name="Xiong W."/>
            <person name="Schranz E."/>
        </authorList>
    </citation>
    <scope>NUCLEOTIDE SEQUENCE</scope>
</reference>
<protein>
    <submittedName>
        <fullName evidence="1">Uncharacterized protein</fullName>
    </submittedName>
</protein>
<organism evidence="1 2">
    <name type="scientific">Lactuca saligna</name>
    <name type="common">Willowleaf lettuce</name>
    <dbReference type="NCBI Taxonomy" id="75948"/>
    <lineage>
        <taxon>Eukaryota</taxon>
        <taxon>Viridiplantae</taxon>
        <taxon>Streptophyta</taxon>
        <taxon>Embryophyta</taxon>
        <taxon>Tracheophyta</taxon>
        <taxon>Spermatophyta</taxon>
        <taxon>Magnoliopsida</taxon>
        <taxon>eudicotyledons</taxon>
        <taxon>Gunneridae</taxon>
        <taxon>Pentapetalae</taxon>
        <taxon>asterids</taxon>
        <taxon>campanulids</taxon>
        <taxon>Asterales</taxon>
        <taxon>Asteraceae</taxon>
        <taxon>Cichorioideae</taxon>
        <taxon>Cichorieae</taxon>
        <taxon>Lactucinae</taxon>
        <taxon>Lactuca</taxon>
    </lineage>
</organism>
<name>A0AA35Z4L4_LACSI</name>
<dbReference type="Proteomes" id="UP001177003">
    <property type="component" value="Chromosome 5"/>
</dbReference>
<evidence type="ECO:0000313" key="1">
    <source>
        <dbReference type="EMBL" id="CAI9285816.1"/>
    </source>
</evidence>